<dbReference type="InterPro" id="IPR016920">
    <property type="entry name" value="UCP029477"/>
</dbReference>
<evidence type="ECO:0000259" key="1">
    <source>
        <dbReference type="Pfam" id="PF09537"/>
    </source>
</evidence>
<dbReference type="Proteomes" id="UP001203512">
    <property type="component" value="Unassembled WGS sequence"/>
</dbReference>
<dbReference type="PIRSF" id="PIRSF029477">
    <property type="entry name" value="UCP029477"/>
    <property type="match status" value="1"/>
</dbReference>
<protein>
    <submittedName>
        <fullName evidence="2">PA2169 family four-helix-bundle protein</fullName>
    </submittedName>
</protein>
<dbReference type="NCBIfam" id="TIGR02284">
    <property type="entry name" value="PA2169 family four-helix-bundle protein"/>
    <property type="match status" value="1"/>
</dbReference>
<name>A0ABT0DUP8_9SPHN</name>
<comment type="caution">
    <text evidence="2">The sequence shown here is derived from an EMBL/GenBank/DDBJ whole genome shotgun (WGS) entry which is preliminary data.</text>
</comment>
<dbReference type="InterPro" id="IPR011971">
    <property type="entry name" value="CHP02284"/>
</dbReference>
<dbReference type="InterPro" id="IPR019052">
    <property type="entry name" value="DUF2383"/>
</dbReference>
<sequence length="148" mass="16122">MSDKHDISVLNGLITTTLDSLKGFEDAAEDAKSTRFETLFAGFALDRRQVVASLQAEVRGLGGEPEDSSSFLGAAHRSFMDLKQAFTGKNDKAIIDEVERGEDHIKAKFEIALKDTDLQPATRDVIRDAFTSVKAGHDQTSALKHSLA</sequence>
<dbReference type="InterPro" id="IPR012347">
    <property type="entry name" value="Ferritin-like"/>
</dbReference>
<dbReference type="EMBL" id="JALKHS010000006">
    <property type="protein sequence ID" value="MCK0530774.1"/>
    <property type="molecule type" value="Genomic_DNA"/>
</dbReference>
<reference evidence="2 3" key="1">
    <citation type="submission" date="2022-04" db="EMBL/GenBank/DDBJ databases">
        <authorList>
            <person name="Huq M.A."/>
        </authorList>
    </citation>
    <scope>NUCLEOTIDE SEQUENCE [LARGE SCALE GENOMIC DNA]</scope>
    <source>
        <strain evidence="2 3">MAH-33</strain>
    </source>
</reference>
<dbReference type="RefSeq" id="WP_196224437.1">
    <property type="nucleotide sequence ID" value="NZ_JALKHS010000006.1"/>
</dbReference>
<feature type="domain" description="DUF2383" evidence="1">
    <location>
        <begin position="7"/>
        <end position="115"/>
    </location>
</feature>
<evidence type="ECO:0000313" key="3">
    <source>
        <dbReference type="Proteomes" id="UP001203512"/>
    </source>
</evidence>
<gene>
    <name evidence="2" type="ORF">MU848_04150</name>
</gene>
<dbReference type="Pfam" id="PF09537">
    <property type="entry name" value="DUF2383"/>
    <property type="match status" value="1"/>
</dbReference>
<proteinExistence type="predicted"/>
<dbReference type="Gene3D" id="1.20.1260.10">
    <property type="match status" value="1"/>
</dbReference>
<organism evidence="2 3">
    <name type="scientific">Sphingobium agri</name>
    <dbReference type="NCBI Taxonomy" id="2933566"/>
    <lineage>
        <taxon>Bacteria</taxon>
        <taxon>Pseudomonadati</taxon>
        <taxon>Pseudomonadota</taxon>
        <taxon>Alphaproteobacteria</taxon>
        <taxon>Sphingomonadales</taxon>
        <taxon>Sphingomonadaceae</taxon>
        <taxon>Sphingobium</taxon>
    </lineage>
</organism>
<accession>A0ABT0DUP8</accession>
<evidence type="ECO:0000313" key="2">
    <source>
        <dbReference type="EMBL" id="MCK0530774.1"/>
    </source>
</evidence>
<keyword evidence="3" id="KW-1185">Reference proteome</keyword>